<evidence type="ECO:0000313" key="4">
    <source>
        <dbReference type="Proteomes" id="UP000447355"/>
    </source>
</evidence>
<keyword evidence="2" id="KW-0732">Signal</keyword>
<name>A0A845GUU9_9BURK</name>
<feature type="compositionally biased region" description="Acidic residues" evidence="1">
    <location>
        <begin position="55"/>
        <end position="64"/>
    </location>
</feature>
<dbReference type="EMBL" id="WWCX01000045">
    <property type="protein sequence ID" value="MYM96447.1"/>
    <property type="molecule type" value="Genomic_DNA"/>
</dbReference>
<proteinExistence type="predicted"/>
<sequence>MKKALLILMMLLLPWQTATAMQRNLVHLLGGGADAAVVSKHIAEHEAHVPHHHDDDDDDDDDDAGAGPHEDHSSKSVQHLSDYEHGGSLQLLLQAPAPLPVSAPADAPPVFAGLAYSDRTTLPPLRPPCLPA</sequence>
<protein>
    <submittedName>
        <fullName evidence="3">Uncharacterized protein</fullName>
    </submittedName>
</protein>
<evidence type="ECO:0000313" key="3">
    <source>
        <dbReference type="EMBL" id="MYM96447.1"/>
    </source>
</evidence>
<feature type="compositionally biased region" description="Basic and acidic residues" evidence="1">
    <location>
        <begin position="41"/>
        <end position="54"/>
    </location>
</feature>
<feature type="chain" id="PRO_5032623640" evidence="2">
    <location>
        <begin position="21"/>
        <end position="132"/>
    </location>
</feature>
<gene>
    <name evidence="3" type="ORF">GTP90_21535</name>
</gene>
<feature type="signal peptide" evidence="2">
    <location>
        <begin position="1"/>
        <end position="20"/>
    </location>
</feature>
<dbReference type="AlphaFoldDB" id="A0A845GUU9"/>
<feature type="region of interest" description="Disordered" evidence="1">
    <location>
        <begin position="40"/>
        <end position="81"/>
    </location>
</feature>
<reference evidence="3" key="1">
    <citation type="submission" date="2019-12" db="EMBL/GenBank/DDBJ databases">
        <title>Novel species isolated from a subtropical stream in China.</title>
        <authorList>
            <person name="Lu H."/>
        </authorList>
    </citation>
    <scope>NUCLEOTIDE SEQUENCE [LARGE SCALE GENOMIC DNA]</scope>
    <source>
        <strain evidence="3">FT81W</strain>
    </source>
</reference>
<evidence type="ECO:0000256" key="1">
    <source>
        <dbReference type="SAM" id="MobiDB-lite"/>
    </source>
</evidence>
<comment type="caution">
    <text evidence="3">The sequence shown here is derived from an EMBL/GenBank/DDBJ whole genome shotgun (WGS) entry which is preliminary data.</text>
</comment>
<accession>A0A845GUU9</accession>
<organism evidence="3 4">
    <name type="scientific">Duganella vulcania</name>
    <dbReference type="NCBI Taxonomy" id="2692166"/>
    <lineage>
        <taxon>Bacteria</taxon>
        <taxon>Pseudomonadati</taxon>
        <taxon>Pseudomonadota</taxon>
        <taxon>Betaproteobacteria</taxon>
        <taxon>Burkholderiales</taxon>
        <taxon>Oxalobacteraceae</taxon>
        <taxon>Telluria group</taxon>
        <taxon>Duganella</taxon>
    </lineage>
</organism>
<dbReference type="RefSeq" id="WP_161085463.1">
    <property type="nucleotide sequence ID" value="NZ_WWCX01000045.1"/>
</dbReference>
<dbReference type="Proteomes" id="UP000447355">
    <property type="component" value="Unassembled WGS sequence"/>
</dbReference>
<evidence type="ECO:0000256" key="2">
    <source>
        <dbReference type="SAM" id="SignalP"/>
    </source>
</evidence>